<dbReference type="Gene3D" id="1.10.1040.20">
    <property type="entry name" value="ProC-like, C-terminal domain"/>
    <property type="match status" value="1"/>
</dbReference>
<dbReference type="OrthoDB" id="8650434at2"/>
<dbReference type="InterPro" id="IPR018931">
    <property type="entry name" value="DUF2520"/>
</dbReference>
<dbReference type="SUPFAM" id="SSF51735">
    <property type="entry name" value="NAD(P)-binding Rossmann-fold domains"/>
    <property type="match status" value="1"/>
</dbReference>
<dbReference type="RefSeq" id="WP_133615445.1">
    <property type="nucleotide sequence ID" value="NZ_SNYA01000001.1"/>
</dbReference>
<gene>
    <name evidence="3" type="ORF">EDF62_0150</name>
</gene>
<feature type="domain" description="DUF2520" evidence="2">
    <location>
        <begin position="110"/>
        <end position="227"/>
    </location>
</feature>
<dbReference type="Gene3D" id="3.40.50.720">
    <property type="entry name" value="NAD(P)-binding Rossmann-like Domain"/>
    <property type="match status" value="1"/>
</dbReference>
<comment type="caution">
    <text evidence="3">The sequence shown here is derived from an EMBL/GenBank/DDBJ whole genome shotgun (WGS) entry which is preliminary data.</text>
</comment>
<dbReference type="SUPFAM" id="SSF48179">
    <property type="entry name" value="6-phosphogluconate dehydrogenase C-terminal domain-like"/>
    <property type="match status" value="1"/>
</dbReference>
<dbReference type="PANTHER" id="PTHR40459">
    <property type="entry name" value="CONSERVED HYPOTHETICAL ALANINE AND LEUCINE RICH PROTEIN"/>
    <property type="match status" value="1"/>
</dbReference>
<dbReference type="InterPro" id="IPR036291">
    <property type="entry name" value="NAD(P)-bd_dom_sf"/>
</dbReference>
<dbReference type="Proteomes" id="UP000295601">
    <property type="component" value="Unassembled WGS sequence"/>
</dbReference>
<accession>A0A4R6S6X9</accession>
<keyword evidence="4" id="KW-1185">Reference proteome</keyword>
<name>A0A4R6S6X9_9MICO</name>
<sequence>MRIQIVGAGRMGTALHAGLRAAGRAGEVLPLVGRGATGAGAEVVLLAVPDAAIPEAAAQIIPGPLVGHLSGMTGLSALAPHEAFSLHPLLSVTGKATDFAGAHATVAWSSERARNVAAELAEVLGLTIFTVADEDRAAYHAAASLAANSLVALEWVSERLAATAGVPREALIPLARAAVENWAARGAAAALTGPIARGDEETVARQRDAVAARLPQELALFDALTATTRALADSALGVELGSEAAPDPAGSREPDSLDTPTPEDGQ</sequence>
<dbReference type="Pfam" id="PF10728">
    <property type="entry name" value="DUF2520"/>
    <property type="match status" value="1"/>
</dbReference>
<dbReference type="InterPro" id="IPR037108">
    <property type="entry name" value="TM1727-like_C_sf"/>
</dbReference>
<dbReference type="InterPro" id="IPR008927">
    <property type="entry name" value="6-PGluconate_DH-like_C_sf"/>
</dbReference>
<proteinExistence type="predicted"/>
<evidence type="ECO:0000313" key="4">
    <source>
        <dbReference type="Proteomes" id="UP000295601"/>
    </source>
</evidence>
<protein>
    <submittedName>
        <fullName evidence="3">Putative short-subunit dehydrogenase-like oxidoreductase (DUF2520 family)</fullName>
    </submittedName>
</protein>
<dbReference type="AlphaFoldDB" id="A0A4R6S6X9"/>
<evidence type="ECO:0000313" key="3">
    <source>
        <dbReference type="EMBL" id="TDP95461.1"/>
    </source>
</evidence>
<evidence type="ECO:0000259" key="2">
    <source>
        <dbReference type="Pfam" id="PF10728"/>
    </source>
</evidence>
<evidence type="ECO:0000256" key="1">
    <source>
        <dbReference type="SAM" id="MobiDB-lite"/>
    </source>
</evidence>
<dbReference type="PANTHER" id="PTHR40459:SF1">
    <property type="entry name" value="CONSERVED HYPOTHETICAL ALANINE AND LEUCINE RICH PROTEIN"/>
    <property type="match status" value="1"/>
</dbReference>
<reference evidence="3 4" key="1">
    <citation type="submission" date="2019-03" db="EMBL/GenBank/DDBJ databases">
        <title>Genomic analyses of the natural microbiome of Caenorhabditis elegans.</title>
        <authorList>
            <person name="Samuel B."/>
        </authorList>
    </citation>
    <scope>NUCLEOTIDE SEQUENCE [LARGE SCALE GENOMIC DNA]</scope>
    <source>
        <strain evidence="3 4">JUb18</strain>
    </source>
</reference>
<dbReference type="EMBL" id="SNYA01000001">
    <property type="protein sequence ID" value="TDP95461.1"/>
    <property type="molecule type" value="Genomic_DNA"/>
</dbReference>
<feature type="region of interest" description="Disordered" evidence="1">
    <location>
        <begin position="239"/>
        <end position="266"/>
    </location>
</feature>
<organism evidence="3 4">
    <name type="scientific">Leucobacter luti</name>
    <dbReference type="NCBI Taxonomy" id="340320"/>
    <lineage>
        <taxon>Bacteria</taxon>
        <taxon>Bacillati</taxon>
        <taxon>Actinomycetota</taxon>
        <taxon>Actinomycetes</taxon>
        <taxon>Micrococcales</taxon>
        <taxon>Microbacteriaceae</taxon>
        <taxon>Leucobacter</taxon>
    </lineage>
</organism>